<keyword evidence="3" id="KW-0479">Metal-binding</keyword>
<comment type="caution">
    <text evidence="8">The sequence shown here is derived from an EMBL/GenBank/DDBJ whole genome shotgun (WGS) entry which is preliminary data.</text>
</comment>
<dbReference type="OrthoDB" id="9802805at2"/>
<dbReference type="RefSeq" id="WP_104409445.1">
    <property type="nucleotide sequence ID" value="NZ_PTIS01000003.1"/>
</dbReference>
<comment type="cofactor">
    <cofactor evidence="1">
        <name>Mn(2+)</name>
        <dbReference type="ChEBI" id="CHEBI:29035"/>
    </cofactor>
</comment>
<evidence type="ECO:0000256" key="6">
    <source>
        <dbReference type="ARBA" id="ARBA00023211"/>
    </source>
</evidence>
<protein>
    <submittedName>
        <fullName evidence="8">NUDIX domain-containing protein</fullName>
    </submittedName>
</protein>
<evidence type="ECO:0000256" key="2">
    <source>
        <dbReference type="ARBA" id="ARBA00001946"/>
    </source>
</evidence>
<evidence type="ECO:0000256" key="3">
    <source>
        <dbReference type="ARBA" id="ARBA00022723"/>
    </source>
</evidence>
<dbReference type="GO" id="GO:0046872">
    <property type="term" value="F:metal ion binding"/>
    <property type="evidence" value="ECO:0007669"/>
    <property type="project" value="UniProtKB-KW"/>
</dbReference>
<dbReference type="InterPro" id="IPR045121">
    <property type="entry name" value="CoAse"/>
</dbReference>
<evidence type="ECO:0000313" key="8">
    <source>
        <dbReference type="EMBL" id="PPK49037.1"/>
    </source>
</evidence>
<dbReference type="PROSITE" id="PS00893">
    <property type="entry name" value="NUDIX_BOX"/>
    <property type="match status" value="1"/>
</dbReference>
<evidence type="ECO:0000256" key="4">
    <source>
        <dbReference type="ARBA" id="ARBA00022801"/>
    </source>
</evidence>
<keyword evidence="4" id="KW-0378">Hydrolase</keyword>
<dbReference type="Pfam" id="PF00293">
    <property type="entry name" value="NUDIX"/>
    <property type="match status" value="1"/>
</dbReference>
<dbReference type="Proteomes" id="UP000239863">
    <property type="component" value="Unassembled WGS sequence"/>
</dbReference>
<dbReference type="PANTHER" id="PTHR12992">
    <property type="entry name" value="NUDIX HYDROLASE"/>
    <property type="match status" value="1"/>
</dbReference>
<keyword evidence="6" id="KW-0464">Manganese</keyword>
<dbReference type="Gene3D" id="3.90.79.10">
    <property type="entry name" value="Nucleoside Triphosphate Pyrophosphohydrolase"/>
    <property type="match status" value="1"/>
</dbReference>
<keyword evidence="5" id="KW-0460">Magnesium</keyword>
<dbReference type="AlphaFoldDB" id="A0A2S6FZI0"/>
<dbReference type="InterPro" id="IPR015797">
    <property type="entry name" value="NUDIX_hydrolase-like_dom_sf"/>
</dbReference>
<dbReference type="PANTHER" id="PTHR12992:SF11">
    <property type="entry name" value="MITOCHONDRIAL COENZYME A DIPHOSPHATASE NUDT8"/>
    <property type="match status" value="1"/>
</dbReference>
<reference evidence="8 9" key="1">
    <citation type="submission" date="2018-02" db="EMBL/GenBank/DDBJ databases">
        <title>Genomic Encyclopedia of Archaeal and Bacterial Type Strains, Phase II (KMG-II): from individual species to whole genera.</title>
        <authorList>
            <person name="Goeker M."/>
        </authorList>
    </citation>
    <scope>NUCLEOTIDE SEQUENCE [LARGE SCALE GENOMIC DNA]</scope>
    <source>
        <strain evidence="8 9">DSM 15099</strain>
    </source>
</reference>
<evidence type="ECO:0000313" key="9">
    <source>
        <dbReference type="Proteomes" id="UP000239863"/>
    </source>
</evidence>
<dbReference type="SUPFAM" id="SSF55811">
    <property type="entry name" value="Nudix"/>
    <property type="match status" value="1"/>
</dbReference>
<gene>
    <name evidence="8" type="ORF">BD821_103166</name>
</gene>
<dbReference type="InterPro" id="IPR000086">
    <property type="entry name" value="NUDIX_hydrolase_dom"/>
</dbReference>
<dbReference type="CDD" id="cd03426">
    <property type="entry name" value="NUDIX_CoAse_Nudt7"/>
    <property type="match status" value="1"/>
</dbReference>
<accession>A0A2S6FZI0</accession>
<sequence length="206" mass="24180">MAMEHIKSVFNKRKAGVMGNFRESSVMILLEEINEVTYIIFEVRALNLRHQPGDVCLPGGKIEEDESPKEAAIRETMEELNLVRKDIEYIGEMDYLVTPYGSIMYTFIGELKGNKDIIPSSYEVDHIFKVPLEFFLKEEPTFYEMEIGPKSTEGFPFELINRGENYKFSKGMLSQYFYKYENHVIWGFTARIVKEFIDIIKKERRK</sequence>
<feature type="domain" description="Nudix hydrolase" evidence="7">
    <location>
        <begin position="19"/>
        <end position="153"/>
    </location>
</feature>
<dbReference type="GO" id="GO:0010945">
    <property type="term" value="F:coenzyme A diphosphatase activity"/>
    <property type="evidence" value="ECO:0007669"/>
    <property type="project" value="InterPro"/>
</dbReference>
<comment type="cofactor">
    <cofactor evidence="2">
        <name>Mg(2+)</name>
        <dbReference type="ChEBI" id="CHEBI:18420"/>
    </cofactor>
</comment>
<dbReference type="STRING" id="37659.GCA_000703125_02094"/>
<evidence type="ECO:0000256" key="1">
    <source>
        <dbReference type="ARBA" id="ARBA00001936"/>
    </source>
</evidence>
<evidence type="ECO:0000259" key="7">
    <source>
        <dbReference type="PROSITE" id="PS51462"/>
    </source>
</evidence>
<organism evidence="8 9">
    <name type="scientific">Clostridium algidicarnis DSM 15099</name>
    <dbReference type="NCBI Taxonomy" id="1121295"/>
    <lineage>
        <taxon>Bacteria</taxon>
        <taxon>Bacillati</taxon>
        <taxon>Bacillota</taxon>
        <taxon>Clostridia</taxon>
        <taxon>Eubacteriales</taxon>
        <taxon>Clostridiaceae</taxon>
        <taxon>Clostridium</taxon>
    </lineage>
</organism>
<dbReference type="InterPro" id="IPR020084">
    <property type="entry name" value="NUDIX_hydrolase_CS"/>
</dbReference>
<evidence type="ECO:0000256" key="5">
    <source>
        <dbReference type="ARBA" id="ARBA00022842"/>
    </source>
</evidence>
<name>A0A2S6FZI0_9CLOT</name>
<proteinExistence type="predicted"/>
<dbReference type="PROSITE" id="PS51462">
    <property type="entry name" value="NUDIX"/>
    <property type="match status" value="1"/>
</dbReference>
<dbReference type="EMBL" id="PTIS01000003">
    <property type="protein sequence ID" value="PPK49037.1"/>
    <property type="molecule type" value="Genomic_DNA"/>
</dbReference>